<keyword evidence="2" id="KW-0479">Metal-binding</keyword>
<evidence type="ECO:0000256" key="2">
    <source>
        <dbReference type="ARBA" id="ARBA00022723"/>
    </source>
</evidence>
<evidence type="ECO:0000313" key="7">
    <source>
        <dbReference type="EMBL" id="PRQ00418.1"/>
    </source>
</evidence>
<dbReference type="PANTHER" id="PTHR37326">
    <property type="entry name" value="BLL3975 PROTEIN"/>
    <property type="match status" value="1"/>
</dbReference>
<dbReference type="PIRSF" id="PIRSF039012">
    <property type="entry name" value="ASP"/>
    <property type="match status" value="1"/>
</dbReference>
<dbReference type="SUPFAM" id="SSF53187">
    <property type="entry name" value="Zn-dependent exopeptidases"/>
    <property type="match status" value="1"/>
</dbReference>
<reference evidence="7 8" key="1">
    <citation type="submission" date="2018-03" db="EMBL/GenBank/DDBJ databases">
        <title>Draft Genome Sequences of the Obligatory Marine Myxobacteria Enhygromyxa salina SWB007.</title>
        <authorList>
            <person name="Poehlein A."/>
            <person name="Moghaddam J.A."/>
            <person name="Harms H."/>
            <person name="Alanjari M."/>
            <person name="Koenig G.M."/>
            <person name="Daniel R."/>
            <person name="Schaeberle T.F."/>
        </authorList>
    </citation>
    <scope>NUCLEOTIDE SEQUENCE [LARGE SCALE GENOMIC DNA]</scope>
    <source>
        <strain evidence="7 8">SWB007</strain>
    </source>
</reference>
<name>A0A2S9Y5P6_9BACT</name>
<comment type="cofactor">
    <cofactor evidence="1">
        <name>Zn(2+)</name>
        <dbReference type="ChEBI" id="CHEBI:29105"/>
    </cofactor>
</comment>
<feature type="domain" description="Succinylglutamate desuccinylase/Aspartoacylase catalytic" evidence="6">
    <location>
        <begin position="69"/>
        <end position="248"/>
    </location>
</feature>
<keyword evidence="3" id="KW-0378">Hydrolase</keyword>
<proteinExistence type="predicted"/>
<dbReference type="Pfam" id="PF24827">
    <property type="entry name" value="AstE_AspA_cat"/>
    <property type="match status" value="1"/>
</dbReference>
<dbReference type="InterPro" id="IPR043795">
    <property type="entry name" value="N-alpha-Ac-DABA-like"/>
</dbReference>
<dbReference type="AlphaFoldDB" id="A0A2S9Y5P6"/>
<evidence type="ECO:0000256" key="1">
    <source>
        <dbReference type="ARBA" id="ARBA00001947"/>
    </source>
</evidence>
<feature type="compositionally biased region" description="Pro residues" evidence="5">
    <location>
        <begin position="1"/>
        <end position="17"/>
    </location>
</feature>
<evidence type="ECO:0000313" key="8">
    <source>
        <dbReference type="Proteomes" id="UP000238823"/>
    </source>
</evidence>
<dbReference type="GO" id="GO:0016811">
    <property type="term" value="F:hydrolase activity, acting on carbon-nitrogen (but not peptide) bonds, in linear amides"/>
    <property type="evidence" value="ECO:0007669"/>
    <property type="project" value="InterPro"/>
</dbReference>
<sequence length="342" mass="36894">MRAVSTPPPLTAEPPSLPKHSGPPTIVSSLDLDSLEPGTRHNLHLDLFRDPAGQQLRIPVLVVKGAEPGPVLGITAAIHGNELNGIPAVHRFVHGLDPKRLRGTVVGISVVNIPGFLLRRRGFSDARDLNRLFPGKTGGTDSQLVIMRLREQFLTHVNYLVDLHTAGPGRTNPVYARVDLEDPASVELGIAARPDLIVNKPASPKTLRGAARALGIPCVTLELGAPQVLQPEIVLRATKGLRRIARHLEMLSRPLGLGGRPPLCNESSWVYSEHGGLLEVFPDLLARVRKGQPIAHIVNLFGEIVGEYKAPFKAIVIGKTADPVAPIGTRIVHLGKLVPWDE</sequence>
<protein>
    <submittedName>
        <fullName evidence="7">Succinylglutamate desuccinylase / Aspartoacylase family protein</fullName>
    </submittedName>
</protein>
<dbReference type="PANTHER" id="PTHR37326:SF1">
    <property type="entry name" value="BLL3975 PROTEIN"/>
    <property type="match status" value="1"/>
</dbReference>
<dbReference type="InterPro" id="IPR053138">
    <property type="entry name" value="N-alpha-Ac-DABA_deacetylase"/>
</dbReference>
<organism evidence="7 8">
    <name type="scientific">Enhygromyxa salina</name>
    <dbReference type="NCBI Taxonomy" id="215803"/>
    <lineage>
        <taxon>Bacteria</taxon>
        <taxon>Pseudomonadati</taxon>
        <taxon>Myxococcota</taxon>
        <taxon>Polyangia</taxon>
        <taxon>Nannocystales</taxon>
        <taxon>Nannocystaceae</taxon>
        <taxon>Enhygromyxa</taxon>
    </lineage>
</organism>
<dbReference type="Gene3D" id="3.40.630.10">
    <property type="entry name" value="Zn peptidases"/>
    <property type="match status" value="1"/>
</dbReference>
<keyword evidence="4" id="KW-0862">Zinc</keyword>
<evidence type="ECO:0000256" key="3">
    <source>
        <dbReference type="ARBA" id="ARBA00022801"/>
    </source>
</evidence>
<evidence type="ECO:0000259" key="6">
    <source>
        <dbReference type="Pfam" id="PF24827"/>
    </source>
</evidence>
<evidence type="ECO:0000256" key="4">
    <source>
        <dbReference type="ARBA" id="ARBA00022833"/>
    </source>
</evidence>
<evidence type="ECO:0000256" key="5">
    <source>
        <dbReference type="SAM" id="MobiDB-lite"/>
    </source>
</evidence>
<accession>A0A2S9Y5P6</accession>
<dbReference type="GO" id="GO:0016788">
    <property type="term" value="F:hydrolase activity, acting on ester bonds"/>
    <property type="evidence" value="ECO:0007669"/>
    <property type="project" value="InterPro"/>
</dbReference>
<feature type="region of interest" description="Disordered" evidence="5">
    <location>
        <begin position="1"/>
        <end position="24"/>
    </location>
</feature>
<dbReference type="CDD" id="cd06251">
    <property type="entry name" value="M14_ASTE_ASPA-like"/>
    <property type="match status" value="1"/>
</dbReference>
<comment type="caution">
    <text evidence="7">The sequence shown here is derived from an EMBL/GenBank/DDBJ whole genome shotgun (WGS) entry which is preliminary data.</text>
</comment>
<dbReference type="EMBL" id="PVNL01000118">
    <property type="protein sequence ID" value="PRQ00418.1"/>
    <property type="molecule type" value="Genomic_DNA"/>
</dbReference>
<dbReference type="Proteomes" id="UP000238823">
    <property type="component" value="Unassembled WGS sequence"/>
</dbReference>
<gene>
    <name evidence="7" type="ORF">ENSA7_59120</name>
</gene>
<dbReference type="GO" id="GO:0046872">
    <property type="term" value="F:metal ion binding"/>
    <property type="evidence" value="ECO:0007669"/>
    <property type="project" value="UniProtKB-KW"/>
</dbReference>
<dbReference type="InterPro" id="IPR055438">
    <property type="entry name" value="AstE_AspA_cat"/>
</dbReference>